<accession>A0ABP7B4X0</accession>
<dbReference type="PANTHER" id="PTHR30137">
    <property type="entry name" value="LUCIFERASE-LIKE MONOOXYGENASE"/>
    <property type="match status" value="1"/>
</dbReference>
<dbReference type="InterPro" id="IPR050766">
    <property type="entry name" value="Bact_Lucif_Oxidored"/>
</dbReference>
<dbReference type="EMBL" id="BAAAZP010000012">
    <property type="protein sequence ID" value="GAA3648163.1"/>
    <property type="molecule type" value="Genomic_DNA"/>
</dbReference>
<keyword evidence="4" id="KW-1185">Reference proteome</keyword>
<evidence type="ECO:0000313" key="4">
    <source>
        <dbReference type="Proteomes" id="UP001500902"/>
    </source>
</evidence>
<name>A0ABP7B4X0_9ACTN</name>
<feature type="domain" description="Luciferase-like" evidence="2">
    <location>
        <begin position="22"/>
        <end position="308"/>
    </location>
</feature>
<dbReference type="Gene3D" id="3.20.20.30">
    <property type="entry name" value="Luciferase-like domain"/>
    <property type="match status" value="1"/>
</dbReference>
<reference evidence="4" key="1">
    <citation type="journal article" date="2019" name="Int. J. Syst. Evol. Microbiol.">
        <title>The Global Catalogue of Microorganisms (GCM) 10K type strain sequencing project: providing services to taxonomists for standard genome sequencing and annotation.</title>
        <authorList>
            <consortium name="The Broad Institute Genomics Platform"/>
            <consortium name="The Broad Institute Genome Sequencing Center for Infectious Disease"/>
            <person name="Wu L."/>
            <person name="Ma J."/>
        </authorList>
    </citation>
    <scope>NUCLEOTIDE SEQUENCE [LARGE SCALE GENOMIC DNA]</scope>
    <source>
        <strain evidence="4">JCM 16904</strain>
    </source>
</reference>
<gene>
    <name evidence="3" type="ORF">GCM10022224_008610</name>
</gene>
<evidence type="ECO:0000313" key="3">
    <source>
        <dbReference type="EMBL" id="GAA3648163.1"/>
    </source>
</evidence>
<dbReference type="Proteomes" id="UP001500902">
    <property type="component" value="Unassembled WGS sequence"/>
</dbReference>
<dbReference type="InterPro" id="IPR011251">
    <property type="entry name" value="Luciferase-like_dom"/>
</dbReference>
<dbReference type="InterPro" id="IPR019949">
    <property type="entry name" value="CmoO-like"/>
</dbReference>
<dbReference type="PANTHER" id="PTHR30137:SF6">
    <property type="entry name" value="LUCIFERASE-LIKE MONOOXYGENASE"/>
    <property type="match status" value="1"/>
</dbReference>
<dbReference type="Pfam" id="PF00296">
    <property type="entry name" value="Bac_luciferase"/>
    <property type="match status" value="1"/>
</dbReference>
<comment type="similarity">
    <text evidence="1">To bacterial alkanal monooxygenase alpha and beta chains.</text>
</comment>
<comment type="caution">
    <text evidence="3">The sequence shown here is derived from an EMBL/GenBank/DDBJ whole genome shotgun (WGS) entry which is preliminary data.</text>
</comment>
<evidence type="ECO:0000259" key="2">
    <source>
        <dbReference type="Pfam" id="PF00296"/>
    </source>
</evidence>
<evidence type="ECO:0000256" key="1">
    <source>
        <dbReference type="ARBA" id="ARBA00007789"/>
    </source>
</evidence>
<dbReference type="NCBIfam" id="TIGR03558">
    <property type="entry name" value="oxido_grp_1"/>
    <property type="match status" value="1"/>
</dbReference>
<sequence length="348" mass="36581">MRGCLEADVRVSVLDTSPIVQGSTPRQALNDTVDLAVLADALGYHRYWVPEHHGMRGVASSAPAVLVGHLANATRRLRVGAGGVLLPSHAPIVVAEQFGTLAALHPGRIDLGLGRAPGGSRSAADAVRPEGERTAKSFRQQLDELLAYLCPSPDAPVKAIPVLGGNAPPVWVLGTSVTSAELAGELGLPYAFAHHLNAAAAADAMRAYRERFRPSERAATPTALVSVSVIAADDDGRAEWLAGSTRLKVLSRVRGKRILLPSPEDAAAYHYTDDDRADIAARAGSVLVGGPATVVGRLQAVLDETGADELMVTTPVFHHADRRRSYELVASVAERLRPGARRGSGLVG</sequence>
<dbReference type="RefSeq" id="WP_344873177.1">
    <property type="nucleotide sequence ID" value="NZ_BAAAZP010000012.1"/>
</dbReference>
<dbReference type="SUPFAM" id="SSF51679">
    <property type="entry name" value="Bacterial luciferase-like"/>
    <property type="match status" value="1"/>
</dbReference>
<protein>
    <submittedName>
        <fullName evidence="3">LLM class flavin-dependent oxidoreductase</fullName>
    </submittedName>
</protein>
<proteinExistence type="predicted"/>
<organism evidence="3 4">
    <name type="scientific">Nonomuraea antimicrobica</name>
    <dbReference type="NCBI Taxonomy" id="561173"/>
    <lineage>
        <taxon>Bacteria</taxon>
        <taxon>Bacillati</taxon>
        <taxon>Actinomycetota</taxon>
        <taxon>Actinomycetes</taxon>
        <taxon>Streptosporangiales</taxon>
        <taxon>Streptosporangiaceae</taxon>
        <taxon>Nonomuraea</taxon>
    </lineage>
</organism>
<dbReference type="InterPro" id="IPR036661">
    <property type="entry name" value="Luciferase-like_sf"/>
</dbReference>